<organism evidence="1 2">
    <name type="scientific">Acaulospora colombiana</name>
    <dbReference type="NCBI Taxonomy" id="27376"/>
    <lineage>
        <taxon>Eukaryota</taxon>
        <taxon>Fungi</taxon>
        <taxon>Fungi incertae sedis</taxon>
        <taxon>Mucoromycota</taxon>
        <taxon>Glomeromycotina</taxon>
        <taxon>Glomeromycetes</taxon>
        <taxon>Diversisporales</taxon>
        <taxon>Acaulosporaceae</taxon>
        <taxon>Acaulospora</taxon>
    </lineage>
</organism>
<accession>A0ACA9L9Y5</accession>
<comment type="caution">
    <text evidence="1">The sequence shown here is derived from an EMBL/GenBank/DDBJ whole genome shotgun (WGS) entry which is preliminary data.</text>
</comment>
<name>A0ACA9L9Y5_9GLOM</name>
<dbReference type="EMBL" id="CAJVPT010005309">
    <property type="protein sequence ID" value="CAG8518854.1"/>
    <property type="molecule type" value="Genomic_DNA"/>
</dbReference>
<reference evidence="1" key="1">
    <citation type="submission" date="2021-06" db="EMBL/GenBank/DDBJ databases">
        <authorList>
            <person name="Kallberg Y."/>
            <person name="Tangrot J."/>
            <person name="Rosling A."/>
        </authorList>
    </citation>
    <scope>NUCLEOTIDE SEQUENCE</scope>
    <source>
        <strain evidence="1">CL356</strain>
    </source>
</reference>
<sequence>RPTYNVEKLSKDIATPIIDKKIPIPNKKPSNNKKLKITHNPSPAQQISISTNNNLERNKQDSTA</sequence>
<gene>
    <name evidence="1" type="ORF">ACOLOM_LOCUS3562</name>
</gene>
<evidence type="ECO:0000313" key="2">
    <source>
        <dbReference type="Proteomes" id="UP000789525"/>
    </source>
</evidence>
<keyword evidence="2" id="KW-1185">Reference proteome</keyword>
<protein>
    <submittedName>
        <fullName evidence="1">14386_t:CDS:1</fullName>
    </submittedName>
</protein>
<proteinExistence type="predicted"/>
<evidence type="ECO:0000313" key="1">
    <source>
        <dbReference type="EMBL" id="CAG8518854.1"/>
    </source>
</evidence>
<dbReference type="Proteomes" id="UP000789525">
    <property type="component" value="Unassembled WGS sequence"/>
</dbReference>
<feature type="non-terminal residue" evidence="1">
    <location>
        <position position="1"/>
    </location>
</feature>